<dbReference type="InterPro" id="IPR019433">
    <property type="entry name" value="GPI_ManTrfase_II_coact_Pga1"/>
</dbReference>
<dbReference type="Proteomes" id="UP000644660">
    <property type="component" value="Unassembled WGS sequence"/>
</dbReference>
<evidence type="ECO:0000313" key="3">
    <source>
        <dbReference type="EMBL" id="CAB4254333.1"/>
    </source>
</evidence>
<dbReference type="RefSeq" id="XP_041406177.1">
    <property type="nucleotide sequence ID" value="XM_041550243.1"/>
</dbReference>
<keyword evidence="1" id="KW-1133">Transmembrane helix</keyword>
<keyword evidence="4" id="KW-1185">Reference proteome</keyword>
<gene>
    <name evidence="3" type="ORF">KABA2_04S03850</name>
</gene>
<organism evidence="3 4">
    <name type="scientific">Maudiozyma barnettii</name>
    <dbReference type="NCBI Taxonomy" id="61262"/>
    <lineage>
        <taxon>Eukaryota</taxon>
        <taxon>Fungi</taxon>
        <taxon>Dikarya</taxon>
        <taxon>Ascomycota</taxon>
        <taxon>Saccharomycotina</taxon>
        <taxon>Saccharomycetes</taxon>
        <taxon>Saccharomycetales</taxon>
        <taxon>Saccharomycetaceae</taxon>
        <taxon>Maudiozyma</taxon>
    </lineage>
</organism>
<evidence type="ECO:0000313" key="4">
    <source>
        <dbReference type="Proteomes" id="UP000644660"/>
    </source>
</evidence>
<keyword evidence="1" id="KW-0812">Transmembrane</keyword>
<evidence type="ECO:0000256" key="1">
    <source>
        <dbReference type="SAM" id="Phobius"/>
    </source>
</evidence>
<dbReference type="AlphaFoldDB" id="A0A8H2ZH31"/>
<dbReference type="EMBL" id="CAEFZW010000004">
    <property type="protein sequence ID" value="CAB4254333.1"/>
    <property type="molecule type" value="Genomic_DNA"/>
</dbReference>
<feature type="chain" id="PRO_5034016735" evidence="2">
    <location>
        <begin position="27"/>
        <end position="191"/>
    </location>
</feature>
<keyword evidence="3" id="KW-0328">Glycosyltransferase</keyword>
<protein>
    <submittedName>
        <fullName evidence="3">Similar to Saccharomyces cerevisiae YNL158W PGA1 Essential component of GPI- mannosyltransferase II, responsible for second mannose addition to GPIs as a partner of Gpi18p</fullName>
    </submittedName>
</protein>
<name>A0A8H2ZH31_9SACH</name>
<dbReference type="GO" id="GO:0016757">
    <property type="term" value="F:glycosyltransferase activity"/>
    <property type="evidence" value="ECO:0007669"/>
    <property type="project" value="UniProtKB-KW"/>
</dbReference>
<reference evidence="3 4" key="1">
    <citation type="submission" date="2020-05" db="EMBL/GenBank/DDBJ databases">
        <authorList>
            <person name="Casaregola S."/>
            <person name="Devillers H."/>
            <person name="Grondin C."/>
        </authorList>
    </citation>
    <scope>NUCLEOTIDE SEQUENCE [LARGE SCALE GENOMIC DNA]</scope>
    <source>
        <strain evidence="3 4">CLIB 1767</strain>
    </source>
</reference>
<keyword evidence="2" id="KW-0732">Signal</keyword>
<dbReference type="OrthoDB" id="4036106at2759"/>
<proteinExistence type="predicted"/>
<dbReference type="Pfam" id="PF10333">
    <property type="entry name" value="Pga1"/>
    <property type="match status" value="1"/>
</dbReference>
<keyword evidence="1" id="KW-0472">Membrane</keyword>
<sequence>MILRHHNISFTWLLLLLLTNFLCVFANTETFQVALPSGAALKSVGVLFKPTVTDDLTIWSVDITSNLRDLQPIVLNLVYNSDEYDEYDLQLYSFKICWSAITPISYKSQSFTVNHTNLTSTNEVAYDISFMFESDSYPPIEHQSPIMINCSISKLIWGVLPSELLPTLFMILIVLISTISFYKVYRHIPIL</sequence>
<keyword evidence="3" id="KW-0808">Transferase</keyword>
<evidence type="ECO:0000256" key="2">
    <source>
        <dbReference type="SAM" id="SignalP"/>
    </source>
</evidence>
<accession>A0A8H2ZH31</accession>
<feature type="signal peptide" evidence="2">
    <location>
        <begin position="1"/>
        <end position="26"/>
    </location>
</feature>
<dbReference type="GeneID" id="64857322"/>
<feature type="transmembrane region" description="Helical" evidence="1">
    <location>
        <begin position="164"/>
        <end position="185"/>
    </location>
</feature>
<comment type="caution">
    <text evidence="3">The sequence shown here is derived from an EMBL/GenBank/DDBJ whole genome shotgun (WGS) entry which is preliminary data.</text>
</comment>